<protein>
    <submittedName>
        <fullName evidence="2">Uncharacterized protein</fullName>
    </submittedName>
</protein>
<organism evidence="2 3">
    <name type="scientific">Nocardioides humilatus</name>
    <dbReference type="NCBI Taxonomy" id="2607660"/>
    <lineage>
        <taxon>Bacteria</taxon>
        <taxon>Bacillati</taxon>
        <taxon>Actinomycetota</taxon>
        <taxon>Actinomycetes</taxon>
        <taxon>Propionibacteriales</taxon>
        <taxon>Nocardioidaceae</taxon>
        <taxon>Nocardioides</taxon>
    </lineage>
</organism>
<accession>A0A5B1LDK5</accession>
<reference evidence="2 3" key="1">
    <citation type="submission" date="2019-09" db="EMBL/GenBank/DDBJ databases">
        <title>Nocardioides panacisoli sp. nov., isolated from the soil of a ginseng field.</title>
        <authorList>
            <person name="Cho C."/>
        </authorList>
    </citation>
    <scope>NUCLEOTIDE SEQUENCE [LARGE SCALE GENOMIC DNA]</scope>
    <source>
        <strain evidence="2 3">BN130099</strain>
    </source>
</reference>
<evidence type="ECO:0000313" key="3">
    <source>
        <dbReference type="Proteomes" id="UP000325003"/>
    </source>
</evidence>
<dbReference type="AlphaFoldDB" id="A0A5B1LDK5"/>
<sequence length="240" mass="24790">MRITAARILSALALTAAAVTIPAGVSADAAPPPDETHVTFSPGQVNFSKVKVGETKSRKVTLHAKDGWYLLGGSDDGVFSWGDSTCVGQPKCTVVATFAPIQVGPKAGTLGFTMCPPAEPNMPPCVDVPLETTGTGVAPVKFAPAKVNFGNVEVGTSKDKKVGLKIDDGWYLNSGGGDGPFYWSDSTCVGQPRCYVKATFDSVIVGPTSGQLLFVICRSGGPNPPPNCVDVYVPVTGNGT</sequence>
<comment type="caution">
    <text evidence="2">The sequence shown here is derived from an EMBL/GenBank/DDBJ whole genome shotgun (WGS) entry which is preliminary data.</text>
</comment>
<proteinExistence type="predicted"/>
<feature type="signal peptide" evidence="1">
    <location>
        <begin position="1"/>
        <end position="29"/>
    </location>
</feature>
<name>A0A5B1LDK5_9ACTN</name>
<evidence type="ECO:0000313" key="2">
    <source>
        <dbReference type="EMBL" id="KAA1417819.1"/>
    </source>
</evidence>
<keyword evidence="1" id="KW-0732">Signal</keyword>
<gene>
    <name evidence="2" type="ORF">F0U44_16170</name>
</gene>
<dbReference type="Proteomes" id="UP000325003">
    <property type="component" value="Unassembled WGS sequence"/>
</dbReference>
<reference evidence="2 3" key="2">
    <citation type="submission" date="2019-09" db="EMBL/GenBank/DDBJ databases">
        <authorList>
            <person name="Jin C."/>
        </authorList>
    </citation>
    <scope>NUCLEOTIDE SEQUENCE [LARGE SCALE GENOMIC DNA]</scope>
    <source>
        <strain evidence="2 3">BN130099</strain>
    </source>
</reference>
<keyword evidence="3" id="KW-1185">Reference proteome</keyword>
<evidence type="ECO:0000256" key="1">
    <source>
        <dbReference type="SAM" id="SignalP"/>
    </source>
</evidence>
<dbReference type="RefSeq" id="WP_149729388.1">
    <property type="nucleotide sequence ID" value="NZ_VUJV01000005.1"/>
</dbReference>
<dbReference type="EMBL" id="VUJV01000005">
    <property type="protein sequence ID" value="KAA1417819.1"/>
    <property type="molecule type" value="Genomic_DNA"/>
</dbReference>
<feature type="chain" id="PRO_5022920074" evidence="1">
    <location>
        <begin position="30"/>
        <end position="240"/>
    </location>
</feature>